<sequence>MIEKNKIIDINGISIFYREAGIENKETILLLHGFPSSSYMFKDIIKVLSDEYHVIAPDYPGFGLSAAPSPSDFNYTFDNVTNVIEQFIDVIRLNSFYLLMQDYGGPIGFRIATKRTELIKGLIIQNANAYMEGLGEWAMKIGTFQQANDLDGLNNFKDYLMSIEGLKEQHLTGASNPSNVDPSYYLMDNAFLNRKGAKEIQTVMFFNYGANFSKYQEWQNYFKTHQPRTLIVWGENDKFFSKSGGEAYSKDLKNIQSYYFNGGHFLLDEYYTEVAEKIKKFINK</sequence>
<dbReference type="InterPro" id="IPR029058">
    <property type="entry name" value="AB_hydrolase_fold"/>
</dbReference>
<dbReference type="STRING" id="1038014.SAMN04487910_4715"/>
<organism evidence="2 3">
    <name type="scientific">Aquimarina amphilecti</name>
    <dbReference type="NCBI Taxonomy" id="1038014"/>
    <lineage>
        <taxon>Bacteria</taxon>
        <taxon>Pseudomonadati</taxon>
        <taxon>Bacteroidota</taxon>
        <taxon>Flavobacteriia</taxon>
        <taxon>Flavobacteriales</taxon>
        <taxon>Flavobacteriaceae</taxon>
        <taxon>Aquimarina</taxon>
    </lineage>
</organism>
<dbReference type="Proteomes" id="UP000198521">
    <property type="component" value="Unassembled WGS sequence"/>
</dbReference>
<dbReference type="PRINTS" id="PR00111">
    <property type="entry name" value="ABHYDROLASE"/>
</dbReference>
<dbReference type="PANTHER" id="PTHR42977">
    <property type="entry name" value="HYDROLASE-RELATED"/>
    <property type="match status" value="1"/>
</dbReference>
<protein>
    <submittedName>
        <fullName evidence="2">Pimeloyl-ACP methyl ester carboxylesterase</fullName>
    </submittedName>
</protein>
<accession>A0A1H7XFH4</accession>
<dbReference type="PANTHER" id="PTHR42977:SF1">
    <property type="entry name" value="BLR6576 PROTEIN"/>
    <property type="match status" value="1"/>
</dbReference>
<dbReference type="RefSeq" id="WP_091412950.1">
    <property type="nucleotide sequence ID" value="NZ_FOAB01000014.1"/>
</dbReference>
<keyword evidence="3" id="KW-1185">Reference proteome</keyword>
<dbReference type="EMBL" id="FOAB01000014">
    <property type="protein sequence ID" value="SEM31789.1"/>
    <property type="molecule type" value="Genomic_DNA"/>
</dbReference>
<reference evidence="2 3" key="1">
    <citation type="submission" date="2016-10" db="EMBL/GenBank/DDBJ databases">
        <authorList>
            <person name="de Groot N.N."/>
        </authorList>
    </citation>
    <scope>NUCLEOTIDE SEQUENCE [LARGE SCALE GENOMIC DNA]</scope>
    <source>
        <strain evidence="2 3">DSM 25232</strain>
    </source>
</reference>
<feature type="domain" description="AB hydrolase-1" evidence="1">
    <location>
        <begin position="27"/>
        <end position="269"/>
    </location>
</feature>
<dbReference type="GO" id="GO:0004301">
    <property type="term" value="F:epoxide hydrolase activity"/>
    <property type="evidence" value="ECO:0007669"/>
    <property type="project" value="TreeGrafter"/>
</dbReference>
<proteinExistence type="predicted"/>
<dbReference type="InterPro" id="IPR000073">
    <property type="entry name" value="AB_hydrolase_1"/>
</dbReference>
<dbReference type="AlphaFoldDB" id="A0A1H7XFH4"/>
<dbReference type="Pfam" id="PF00561">
    <property type="entry name" value="Abhydrolase_1"/>
    <property type="match status" value="1"/>
</dbReference>
<evidence type="ECO:0000313" key="2">
    <source>
        <dbReference type="EMBL" id="SEM31789.1"/>
    </source>
</evidence>
<dbReference type="Gene3D" id="3.40.50.1820">
    <property type="entry name" value="alpha/beta hydrolase"/>
    <property type="match status" value="1"/>
</dbReference>
<dbReference type="OrthoDB" id="9799612at2"/>
<gene>
    <name evidence="2" type="ORF">SAMN04487910_4715</name>
</gene>
<evidence type="ECO:0000313" key="3">
    <source>
        <dbReference type="Proteomes" id="UP000198521"/>
    </source>
</evidence>
<name>A0A1H7XFH4_AQUAM</name>
<evidence type="ECO:0000259" key="1">
    <source>
        <dbReference type="Pfam" id="PF00561"/>
    </source>
</evidence>
<dbReference type="InterPro" id="IPR051340">
    <property type="entry name" value="Haloalkane_dehalogenase"/>
</dbReference>
<dbReference type="SUPFAM" id="SSF53474">
    <property type="entry name" value="alpha/beta-Hydrolases"/>
    <property type="match status" value="1"/>
</dbReference>